<dbReference type="Proteomes" id="UP000324222">
    <property type="component" value="Unassembled WGS sequence"/>
</dbReference>
<dbReference type="AlphaFoldDB" id="A0A5B7G8R6"/>
<proteinExistence type="predicted"/>
<protein>
    <submittedName>
        <fullName evidence="2">Uncharacterized protein</fullName>
    </submittedName>
</protein>
<dbReference type="EMBL" id="VSRR010013912">
    <property type="protein sequence ID" value="MPC56401.1"/>
    <property type="molecule type" value="Genomic_DNA"/>
</dbReference>
<gene>
    <name evidence="2" type="ORF">E2C01_050361</name>
</gene>
<name>A0A5B7G8R6_PORTR</name>
<feature type="compositionally biased region" description="Polar residues" evidence="1">
    <location>
        <begin position="66"/>
        <end position="77"/>
    </location>
</feature>
<keyword evidence="3" id="KW-1185">Reference proteome</keyword>
<evidence type="ECO:0000256" key="1">
    <source>
        <dbReference type="SAM" id="MobiDB-lite"/>
    </source>
</evidence>
<evidence type="ECO:0000313" key="3">
    <source>
        <dbReference type="Proteomes" id="UP000324222"/>
    </source>
</evidence>
<evidence type="ECO:0000313" key="2">
    <source>
        <dbReference type="EMBL" id="MPC56401.1"/>
    </source>
</evidence>
<sequence>MGGAEGPQSHGRSCAPPFCLALARLVPSPFTPAATLSNSACFFTFENGNETVRACSLEATSPRPAPNTQHPWHTGSHQGDPPVWPSECESQGRLLSYVFLSLATNKFGDRLERLGMRCGGVGREKRFPAWPREAARRVTPCASWRSSPTSSHASHSSQTLLPCEDFQCVSIIRAARWCLYFVQFTSNPMTLML</sequence>
<accession>A0A5B7G8R6</accession>
<reference evidence="2 3" key="1">
    <citation type="submission" date="2019-05" db="EMBL/GenBank/DDBJ databases">
        <title>Another draft genome of Portunus trituberculatus and its Hox gene families provides insights of decapod evolution.</title>
        <authorList>
            <person name="Jeong J.-H."/>
            <person name="Song I."/>
            <person name="Kim S."/>
            <person name="Choi T."/>
            <person name="Kim D."/>
            <person name="Ryu S."/>
            <person name="Kim W."/>
        </authorList>
    </citation>
    <scope>NUCLEOTIDE SEQUENCE [LARGE SCALE GENOMIC DNA]</scope>
    <source>
        <tissue evidence="2">Muscle</tissue>
    </source>
</reference>
<feature type="region of interest" description="Disordered" evidence="1">
    <location>
        <begin position="59"/>
        <end position="84"/>
    </location>
</feature>
<organism evidence="2 3">
    <name type="scientific">Portunus trituberculatus</name>
    <name type="common">Swimming crab</name>
    <name type="synonym">Neptunus trituberculatus</name>
    <dbReference type="NCBI Taxonomy" id="210409"/>
    <lineage>
        <taxon>Eukaryota</taxon>
        <taxon>Metazoa</taxon>
        <taxon>Ecdysozoa</taxon>
        <taxon>Arthropoda</taxon>
        <taxon>Crustacea</taxon>
        <taxon>Multicrustacea</taxon>
        <taxon>Malacostraca</taxon>
        <taxon>Eumalacostraca</taxon>
        <taxon>Eucarida</taxon>
        <taxon>Decapoda</taxon>
        <taxon>Pleocyemata</taxon>
        <taxon>Brachyura</taxon>
        <taxon>Eubrachyura</taxon>
        <taxon>Portunoidea</taxon>
        <taxon>Portunidae</taxon>
        <taxon>Portuninae</taxon>
        <taxon>Portunus</taxon>
    </lineage>
</organism>
<comment type="caution">
    <text evidence="2">The sequence shown here is derived from an EMBL/GenBank/DDBJ whole genome shotgun (WGS) entry which is preliminary data.</text>
</comment>